<organism evidence="2 3">
    <name type="scientific">Trichuris suis</name>
    <name type="common">pig whipworm</name>
    <dbReference type="NCBI Taxonomy" id="68888"/>
    <lineage>
        <taxon>Eukaryota</taxon>
        <taxon>Metazoa</taxon>
        <taxon>Ecdysozoa</taxon>
        <taxon>Nematoda</taxon>
        <taxon>Enoplea</taxon>
        <taxon>Dorylaimia</taxon>
        <taxon>Trichinellida</taxon>
        <taxon>Trichuridae</taxon>
        <taxon>Trichuris</taxon>
    </lineage>
</organism>
<protein>
    <submittedName>
        <fullName evidence="2">Uncharacterized protein</fullName>
    </submittedName>
</protein>
<sequence length="74" mass="8044">MYGAVLYMLCFDFSPTDLCKQVEHHQSAGSGEAGKSDRISHSSAPGDIVDESSGKRFTNSRTSSRRPSLLSIVH</sequence>
<dbReference type="Proteomes" id="UP000030764">
    <property type="component" value="Unassembled WGS sequence"/>
</dbReference>
<evidence type="ECO:0000313" key="2">
    <source>
        <dbReference type="EMBL" id="KFD44716.1"/>
    </source>
</evidence>
<dbReference type="AlphaFoldDB" id="A0A085LIC0"/>
<keyword evidence="3" id="KW-1185">Reference proteome</keyword>
<accession>A0A085LIC0</accession>
<feature type="non-terminal residue" evidence="2">
    <location>
        <position position="1"/>
    </location>
</feature>
<proteinExistence type="predicted"/>
<dbReference type="EMBL" id="KL365327">
    <property type="protein sequence ID" value="KFD44716.1"/>
    <property type="molecule type" value="Genomic_DNA"/>
</dbReference>
<feature type="region of interest" description="Disordered" evidence="1">
    <location>
        <begin position="24"/>
        <end position="74"/>
    </location>
</feature>
<evidence type="ECO:0000313" key="3">
    <source>
        <dbReference type="Proteomes" id="UP000030764"/>
    </source>
</evidence>
<name>A0A085LIC0_9BILA</name>
<evidence type="ECO:0000256" key="1">
    <source>
        <dbReference type="SAM" id="MobiDB-lite"/>
    </source>
</evidence>
<gene>
    <name evidence="2" type="ORF">M513_14407</name>
</gene>
<reference evidence="2 3" key="1">
    <citation type="journal article" date="2014" name="Nat. Genet.">
        <title>Genome and transcriptome of the porcine whipworm Trichuris suis.</title>
        <authorList>
            <person name="Jex A.R."/>
            <person name="Nejsum P."/>
            <person name="Schwarz E.M."/>
            <person name="Hu L."/>
            <person name="Young N.D."/>
            <person name="Hall R.S."/>
            <person name="Korhonen P.K."/>
            <person name="Liao S."/>
            <person name="Thamsborg S."/>
            <person name="Xia J."/>
            <person name="Xu P."/>
            <person name="Wang S."/>
            <person name="Scheerlinck J.P."/>
            <person name="Hofmann A."/>
            <person name="Sternberg P.W."/>
            <person name="Wang J."/>
            <person name="Gasser R.B."/>
        </authorList>
    </citation>
    <scope>NUCLEOTIDE SEQUENCE [LARGE SCALE GENOMIC DNA]</scope>
    <source>
        <strain evidence="2">DCEP-RM93M</strain>
    </source>
</reference>
<feature type="non-terminal residue" evidence="2">
    <location>
        <position position="74"/>
    </location>
</feature>
<feature type="compositionally biased region" description="Low complexity" evidence="1">
    <location>
        <begin position="60"/>
        <end position="74"/>
    </location>
</feature>